<gene>
    <name evidence="6" type="ORF">GIY23_05815</name>
</gene>
<dbReference type="RefSeq" id="WP_154075716.1">
    <property type="nucleotide sequence ID" value="NZ_CP045929.1"/>
</dbReference>
<organism evidence="6 7">
    <name type="scientific">Allosaccharopolyspora coralli</name>
    <dbReference type="NCBI Taxonomy" id="2665642"/>
    <lineage>
        <taxon>Bacteria</taxon>
        <taxon>Bacillati</taxon>
        <taxon>Actinomycetota</taxon>
        <taxon>Actinomycetes</taxon>
        <taxon>Pseudonocardiales</taxon>
        <taxon>Pseudonocardiaceae</taxon>
        <taxon>Allosaccharopolyspora</taxon>
    </lineage>
</organism>
<keyword evidence="6" id="KW-0808">Transferase</keyword>
<dbReference type="PANTHER" id="PTHR31438:SF1">
    <property type="entry name" value="LYSINE N-ACYLTRANSFERASE C17G9.06C-RELATED"/>
    <property type="match status" value="1"/>
</dbReference>
<accession>A0A5Q3QCB5</accession>
<comment type="function">
    <text evidence="1">Acyltransferase required for the direct transfer of medium- to long-chain fatty acyl moieties from a carrier protein (MbtL) on to the epsilon-amino group of lysine residue in the mycobactin core.</text>
</comment>
<dbReference type="SMART" id="SM01006">
    <property type="entry name" value="AlcB"/>
    <property type="match status" value="1"/>
</dbReference>
<sequence>MSSAEVCGDEVRVAHLRSSALLRRWLAETHATVRPGPLRLTIGPLTVRTDVLRQSLVGAHEFGPIEVVDDHDRPLARVEPALLAAACTSAAQSRVPREAPINQAGAGSATDLVLRAVRRGEIDVLPAAGEAETLLTESVAEPPQLVRMIGSAAEAARWWDRYLENDVVPVLDDRTAASTAQLLSRQALAAVGVLARYRVCDEAELLTSLSSRLHDSADDHELLRHWLAAPTVAGVAVLNGGALHYRDRAGAVALRPVTHEVPNPLARVGLDAIPGVPLPELGDGWALRPVRAESESSPDVSLVHKWMHAEHVAATWRQDWSLPRWFEELSTQLAGDHSLPCIVSLDGREFAYVELYRVARDKIGECYPFHPRDLGVHVAVGDRQVIGRGLGTALLDALAAALFDADPECRRVVAEPDIHNGASVAAFGKAGYRKVAEVGLPDKNSVLLARSR</sequence>
<dbReference type="Gene3D" id="3.40.630.30">
    <property type="match status" value="1"/>
</dbReference>
<dbReference type="KEGG" id="sace:GIY23_05815"/>
<dbReference type="AlphaFoldDB" id="A0A5Q3QCB5"/>
<evidence type="ECO:0000256" key="1">
    <source>
        <dbReference type="ARBA" id="ARBA00003818"/>
    </source>
</evidence>
<reference evidence="7" key="1">
    <citation type="submission" date="2019-11" db="EMBL/GenBank/DDBJ databases">
        <title>The complete genome sequence of Saccharopolyspora sp. E2A.</title>
        <authorList>
            <person name="Zhang G."/>
        </authorList>
    </citation>
    <scope>NUCLEOTIDE SEQUENCE [LARGE SCALE GENOMIC DNA]</scope>
    <source>
        <strain evidence="7">E2A</strain>
    </source>
</reference>
<keyword evidence="7" id="KW-1185">Reference proteome</keyword>
<evidence type="ECO:0000313" key="6">
    <source>
        <dbReference type="EMBL" id="QGK69115.1"/>
    </source>
</evidence>
<evidence type="ECO:0000256" key="4">
    <source>
        <dbReference type="ARBA" id="ARBA00031122"/>
    </source>
</evidence>
<dbReference type="InterPro" id="IPR019432">
    <property type="entry name" value="Acyltransferase_MbtK/IucB-like"/>
</dbReference>
<dbReference type="UniPathway" id="UPA00011"/>
<dbReference type="GO" id="GO:0019290">
    <property type="term" value="P:siderophore biosynthetic process"/>
    <property type="evidence" value="ECO:0007669"/>
    <property type="project" value="InterPro"/>
</dbReference>
<evidence type="ECO:0000256" key="2">
    <source>
        <dbReference type="ARBA" id="ARBA00005102"/>
    </source>
</evidence>
<comment type="pathway">
    <text evidence="2">Siderophore biosynthesis; mycobactin biosynthesis.</text>
</comment>
<dbReference type="EMBL" id="CP045929">
    <property type="protein sequence ID" value="QGK69115.1"/>
    <property type="molecule type" value="Genomic_DNA"/>
</dbReference>
<evidence type="ECO:0000256" key="3">
    <source>
        <dbReference type="ARBA" id="ARBA00020586"/>
    </source>
</evidence>
<proteinExistence type="predicted"/>
<dbReference type="GO" id="GO:0016410">
    <property type="term" value="F:N-acyltransferase activity"/>
    <property type="evidence" value="ECO:0007669"/>
    <property type="project" value="TreeGrafter"/>
</dbReference>
<name>A0A5Q3QCB5_9PSEU</name>
<dbReference type="PANTHER" id="PTHR31438">
    <property type="entry name" value="LYSINE N-ACYLTRANSFERASE C17G9.06C-RELATED"/>
    <property type="match status" value="1"/>
</dbReference>
<protein>
    <recommendedName>
        <fullName evidence="3">Lysine N-acyltransferase MbtK</fullName>
    </recommendedName>
    <alternativeName>
        <fullName evidence="4">Mycobactin synthase protein K</fullName>
    </alternativeName>
</protein>
<dbReference type="Proteomes" id="UP000371041">
    <property type="component" value="Chromosome"/>
</dbReference>
<dbReference type="Pfam" id="PF13523">
    <property type="entry name" value="Acetyltransf_8"/>
    <property type="match status" value="1"/>
</dbReference>
<dbReference type="SUPFAM" id="SSF55729">
    <property type="entry name" value="Acyl-CoA N-acyltransferases (Nat)"/>
    <property type="match status" value="1"/>
</dbReference>
<dbReference type="InterPro" id="IPR016181">
    <property type="entry name" value="Acyl_CoA_acyltransferase"/>
</dbReference>
<feature type="domain" description="Acyltransferase MbtK/IucB-like conserved" evidence="5">
    <location>
        <begin position="288"/>
        <end position="339"/>
    </location>
</feature>
<evidence type="ECO:0000259" key="5">
    <source>
        <dbReference type="SMART" id="SM01006"/>
    </source>
</evidence>
<evidence type="ECO:0000313" key="7">
    <source>
        <dbReference type="Proteomes" id="UP000371041"/>
    </source>
</evidence>